<comment type="caution">
    <text evidence="2">The sequence shown here is derived from an EMBL/GenBank/DDBJ whole genome shotgun (WGS) entry which is preliminary data.</text>
</comment>
<protein>
    <submittedName>
        <fullName evidence="2">Uncharacterized protein</fullName>
    </submittedName>
</protein>
<proteinExistence type="predicted"/>
<organism evidence="2 3">
    <name type="scientific">Pinctada imbricata</name>
    <name type="common">Atlantic pearl-oyster</name>
    <name type="synonym">Pinctada martensii</name>
    <dbReference type="NCBI Taxonomy" id="66713"/>
    <lineage>
        <taxon>Eukaryota</taxon>
        <taxon>Metazoa</taxon>
        <taxon>Spiralia</taxon>
        <taxon>Lophotrochozoa</taxon>
        <taxon>Mollusca</taxon>
        <taxon>Bivalvia</taxon>
        <taxon>Autobranchia</taxon>
        <taxon>Pteriomorphia</taxon>
        <taxon>Pterioida</taxon>
        <taxon>Pterioidea</taxon>
        <taxon>Pteriidae</taxon>
        <taxon>Pinctada</taxon>
    </lineage>
</organism>
<reference evidence="2" key="1">
    <citation type="submission" date="2019-08" db="EMBL/GenBank/DDBJ databases">
        <title>The improved chromosome-level genome for the pearl oyster Pinctada fucata martensii using PacBio sequencing and Hi-C.</title>
        <authorList>
            <person name="Zheng Z."/>
        </authorList>
    </citation>
    <scope>NUCLEOTIDE SEQUENCE</scope>
    <source>
        <strain evidence="2">ZZ-2019</strain>
        <tissue evidence="2">Adductor muscle</tissue>
    </source>
</reference>
<sequence length="249" mass="28243">MLLSYIKVGEKPKDQEKLRVFEKLTAFLSNIKDAEAGLQTKGEKQISENDWMARVAVHLLSKLLLGEDYRLDSCCRKKLTKCPCPCKATLKYGVTSIGNPRTYYGNLDVIIGTFRGAVAACEVREAEDEDEDVTTSDASNEEQKDNPALTFVPTVGVSKTHIQFHFYDSQKDIYLLSCEMPLFDIPMEEEQQLNLTTILAIWLVMNYSYLMTGSTSEMEQDEQFGFHTSCKPTILHRYKNDITHGSIDI</sequence>
<feature type="compositionally biased region" description="Acidic residues" evidence="1">
    <location>
        <begin position="125"/>
        <end position="134"/>
    </location>
</feature>
<evidence type="ECO:0000256" key="1">
    <source>
        <dbReference type="SAM" id="MobiDB-lite"/>
    </source>
</evidence>
<accession>A0AA88XYJ9</accession>
<keyword evidence="3" id="KW-1185">Reference proteome</keyword>
<gene>
    <name evidence="2" type="ORF">FSP39_001966</name>
</gene>
<dbReference type="EMBL" id="VSWD01000008">
    <property type="protein sequence ID" value="KAK3094459.1"/>
    <property type="molecule type" value="Genomic_DNA"/>
</dbReference>
<name>A0AA88XYJ9_PINIB</name>
<evidence type="ECO:0000313" key="3">
    <source>
        <dbReference type="Proteomes" id="UP001186944"/>
    </source>
</evidence>
<evidence type="ECO:0000313" key="2">
    <source>
        <dbReference type="EMBL" id="KAK3094459.1"/>
    </source>
</evidence>
<feature type="region of interest" description="Disordered" evidence="1">
    <location>
        <begin position="125"/>
        <end position="144"/>
    </location>
</feature>
<dbReference type="AlphaFoldDB" id="A0AA88XYJ9"/>
<dbReference type="Proteomes" id="UP001186944">
    <property type="component" value="Unassembled WGS sequence"/>
</dbReference>